<proteinExistence type="predicted"/>
<evidence type="ECO:0000313" key="2">
    <source>
        <dbReference type="Proteomes" id="UP000734823"/>
    </source>
</evidence>
<dbReference type="Proteomes" id="UP000734823">
    <property type="component" value="Unassembled WGS sequence"/>
</dbReference>
<comment type="caution">
    <text evidence="1">The sequence shown here is derived from an EMBL/GenBank/DDBJ whole genome shotgun (WGS) entry which is preliminary data.</text>
</comment>
<protein>
    <submittedName>
        <fullName evidence="1">DUF2064 domain-containing protein</fullName>
    </submittedName>
</protein>
<name>A0ABR7L0D3_9PSEU</name>
<dbReference type="InterPro" id="IPR018641">
    <property type="entry name" value="Trfase_1_rSAM/seldom-assoc"/>
</dbReference>
<dbReference type="EMBL" id="JABVED010000001">
    <property type="protein sequence ID" value="MBC6446109.1"/>
    <property type="molecule type" value="Genomic_DNA"/>
</dbReference>
<keyword evidence="2" id="KW-1185">Reference proteome</keyword>
<sequence length="220" mass="22769">MTCLLVLAKAPVAGQAKTRLSPAATPRQAADLAAAALLDTLDAVLATPGTIPVVALTGSLLDASRAWELAELLRRCTVIPQRGTHFPARLAAAHADTATRYPGRRVVQIGMDTPQVTPALLAEAAHHLDTADAALGPAADGGWWALALRDPVHADVLRHIPTSQADTGTRTLHALRSNGLTVRDLPVLSDVDTMADATMVAAGIPETRFAAALAQVGATV</sequence>
<dbReference type="RefSeq" id="WP_187218147.1">
    <property type="nucleotide sequence ID" value="NZ_JABVED010000001.1"/>
</dbReference>
<accession>A0ABR7L0D3</accession>
<gene>
    <name evidence="1" type="ORF">GPZ80_02840</name>
</gene>
<evidence type="ECO:0000313" key="1">
    <source>
        <dbReference type="EMBL" id="MBC6446109.1"/>
    </source>
</evidence>
<dbReference type="Gene3D" id="3.90.550.10">
    <property type="entry name" value="Spore Coat Polysaccharide Biosynthesis Protein SpsA, Chain A"/>
    <property type="match status" value="1"/>
</dbReference>
<dbReference type="PANTHER" id="PTHR36529:SF1">
    <property type="entry name" value="GLYCOSYLTRANSFERASE"/>
    <property type="match status" value="1"/>
</dbReference>
<dbReference type="Pfam" id="PF09837">
    <property type="entry name" value="DUF2064"/>
    <property type="match status" value="1"/>
</dbReference>
<dbReference type="SUPFAM" id="SSF53448">
    <property type="entry name" value="Nucleotide-diphospho-sugar transferases"/>
    <property type="match status" value="1"/>
</dbReference>
<dbReference type="InterPro" id="IPR029044">
    <property type="entry name" value="Nucleotide-diphossugar_trans"/>
</dbReference>
<reference evidence="1 2" key="1">
    <citation type="submission" date="2020-06" db="EMBL/GenBank/DDBJ databases">
        <title>Actinokineospora xiongansis sp. nov., isolated from soil of Baiyangdian.</title>
        <authorList>
            <person name="Zhang X."/>
        </authorList>
    </citation>
    <scope>NUCLEOTIDE SEQUENCE [LARGE SCALE GENOMIC DNA]</scope>
    <source>
        <strain evidence="1 2">HBU206404</strain>
    </source>
</reference>
<dbReference type="PANTHER" id="PTHR36529">
    <property type="entry name" value="SLL1095 PROTEIN"/>
    <property type="match status" value="1"/>
</dbReference>
<organism evidence="1 2">
    <name type="scientific">Actinokineospora xionganensis</name>
    <dbReference type="NCBI Taxonomy" id="2684470"/>
    <lineage>
        <taxon>Bacteria</taxon>
        <taxon>Bacillati</taxon>
        <taxon>Actinomycetota</taxon>
        <taxon>Actinomycetes</taxon>
        <taxon>Pseudonocardiales</taxon>
        <taxon>Pseudonocardiaceae</taxon>
        <taxon>Actinokineospora</taxon>
    </lineage>
</organism>